<dbReference type="RefSeq" id="WP_147085269.1">
    <property type="nucleotide sequence ID" value="NZ_VORM01000002.1"/>
</dbReference>
<sequence>MKINFFYLAISLVLLHFSCSSEDDTVPTDIPSEASIYFPPLNAAETWETKSLAELQWNPSQLAPLQDFLAERNSKSFIILHNGKIVVEHYMNGHTAVTPWYWASAGKTLTSTLTGIAQDEGLLDINTKVSDYLGTGWTSSATEKEHLITSKNLLNMTSGLNDELGDGVSAENLQYVADAGTRWAYHNAYVKLQDVVAQASGQSWDAYFNTKLRDRIGMNGTWFTFGNSNVYASTTRSMARFGLLVSAKGRWEETEIVSGDFLNAATNSSQNINQAYGYLWWLNGKSTYHLPQTQLEFQGELIPNAPEDMYCALGKNDQKLYIVPSQKLVIVRMGDAGDTENFGLSDFDDQLWLRINALVN</sequence>
<accession>A0A5C6ZNE6</accession>
<dbReference type="GO" id="GO:0016787">
    <property type="term" value="F:hydrolase activity"/>
    <property type="evidence" value="ECO:0007669"/>
    <property type="project" value="UniProtKB-KW"/>
</dbReference>
<gene>
    <name evidence="3" type="ORF">ESY86_03920</name>
</gene>
<evidence type="ECO:0000256" key="1">
    <source>
        <dbReference type="SAM" id="SignalP"/>
    </source>
</evidence>
<proteinExistence type="predicted"/>
<dbReference type="PANTHER" id="PTHR43283">
    <property type="entry name" value="BETA-LACTAMASE-RELATED"/>
    <property type="match status" value="1"/>
</dbReference>
<feature type="domain" description="Beta-lactamase-related" evidence="2">
    <location>
        <begin position="75"/>
        <end position="333"/>
    </location>
</feature>
<dbReference type="Gene3D" id="3.40.710.10">
    <property type="entry name" value="DD-peptidase/beta-lactamase superfamily"/>
    <property type="match status" value="1"/>
</dbReference>
<keyword evidence="4" id="KW-1185">Reference proteome</keyword>
<reference evidence="3 4" key="1">
    <citation type="submission" date="2019-08" db="EMBL/GenBank/DDBJ databases">
        <title>Genomes of Subsaximicrobium wynnwilliamsii strains.</title>
        <authorList>
            <person name="Bowman J.P."/>
        </authorList>
    </citation>
    <scope>NUCLEOTIDE SEQUENCE [LARGE SCALE GENOMIC DNA]</scope>
    <source>
        <strain evidence="3 4">2-80-2</strain>
    </source>
</reference>
<comment type="caution">
    <text evidence="3">The sequence shown here is derived from an EMBL/GenBank/DDBJ whole genome shotgun (WGS) entry which is preliminary data.</text>
</comment>
<dbReference type="OrthoDB" id="1185352at2"/>
<dbReference type="PANTHER" id="PTHR43283:SF7">
    <property type="entry name" value="BETA-LACTAMASE-RELATED DOMAIN-CONTAINING PROTEIN"/>
    <property type="match status" value="1"/>
</dbReference>
<evidence type="ECO:0000313" key="3">
    <source>
        <dbReference type="EMBL" id="TXD90523.1"/>
    </source>
</evidence>
<feature type="chain" id="PRO_5022982113" evidence="1">
    <location>
        <begin position="23"/>
        <end position="360"/>
    </location>
</feature>
<protein>
    <submittedName>
        <fullName evidence="3">Serine hydrolase</fullName>
    </submittedName>
</protein>
<dbReference type="Proteomes" id="UP000321578">
    <property type="component" value="Unassembled WGS sequence"/>
</dbReference>
<organism evidence="3 4">
    <name type="scientific">Subsaximicrobium wynnwilliamsii</name>
    <dbReference type="NCBI Taxonomy" id="291179"/>
    <lineage>
        <taxon>Bacteria</taxon>
        <taxon>Pseudomonadati</taxon>
        <taxon>Bacteroidota</taxon>
        <taxon>Flavobacteriia</taxon>
        <taxon>Flavobacteriales</taxon>
        <taxon>Flavobacteriaceae</taxon>
        <taxon>Subsaximicrobium</taxon>
    </lineage>
</organism>
<evidence type="ECO:0000313" key="4">
    <source>
        <dbReference type="Proteomes" id="UP000321578"/>
    </source>
</evidence>
<dbReference type="Pfam" id="PF00144">
    <property type="entry name" value="Beta-lactamase"/>
    <property type="match status" value="1"/>
</dbReference>
<dbReference type="SUPFAM" id="SSF56601">
    <property type="entry name" value="beta-lactamase/transpeptidase-like"/>
    <property type="match status" value="1"/>
</dbReference>
<name>A0A5C6ZNE6_9FLAO</name>
<dbReference type="InterPro" id="IPR050789">
    <property type="entry name" value="Diverse_Enzym_Activities"/>
</dbReference>
<dbReference type="AlphaFoldDB" id="A0A5C6ZNE6"/>
<dbReference type="EMBL" id="VORO01000003">
    <property type="protein sequence ID" value="TXD90523.1"/>
    <property type="molecule type" value="Genomic_DNA"/>
</dbReference>
<keyword evidence="1" id="KW-0732">Signal</keyword>
<feature type="signal peptide" evidence="1">
    <location>
        <begin position="1"/>
        <end position="22"/>
    </location>
</feature>
<dbReference type="InterPro" id="IPR001466">
    <property type="entry name" value="Beta-lactam-related"/>
</dbReference>
<evidence type="ECO:0000259" key="2">
    <source>
        <dbReference type="Pfam" id="PF00144"/>
    </source>
</evidence>
<dbReference type="InterPro" id="IPR012338">
    <property type="entry name" value="Beta-lactam/transpept-like"/>
</dbReference>
<keyword evidence="3" id="KW-0378">Hydrolase</keyword>